<dbReference type="PANTHER" id="PTHR18964:SF149">
    <property type="entry name" value="BIFUNCTIONAL UDP-N-ACETYLGLUCOSAMINE 2-EPIMERASE_N-ACETYLMANNOSAMINE KINASE"/>
    <property type="match status" value="1"/>
</dbReference>
<proteinExistence type="inferred from homology"/>
<dbReference type="Pfam" id="PF00480">
    <property type="entry name" value="ROK"/>
    <property type="match status" value="1"/>
</dbReference>
<dbReference type="Proteomes" id="UP000093309">
    <property type="component" value="Unassembled WGS sequence"/>
</dbReference>
<dbReference type="SUPFAM" id="SSF53067">
    <property type="entry name" value="Actin-like ATPase domain"/>
    <property type="match status" value="1"/>
</dbReference>
<dbReference type="PANTHER" id="PTHR18964">
    <property type="entry name" value="ROK (REPRESSOR, ORF, KINASE) FAMILY"/>
    <property type="match status" value="1"/>
</dbReference>
<keyword evidence="3" id="KW-1185">Reference proteome</keyword>
<sequence>MTAHWWNPEAQYAIGVDIGGTKINAGIVNRQGEVLHFVSLMTMAGDVYTVDRVVQAVQELIAEVGTQQPDLQVRGMGVGSAGQIDWENGAIRSASELIPGYAGTPLRAILEARFGLPVIVDNDVNVLALTEKHLGAGQDETHFVCLALGTGVGGALVVDGRLVHGAWGGGGELGHMSVDFRGIPCVCGGIGCLEQYASGTSIGRRMRERLAQSGLADDTVDTREVFKRWQAGDSLAGELMDETIAALGAAIASLIHTFNPTLIVIGGGVSEAGDRLFAELRQEVGRRTMPSMWAGVRIEPAYQGNWSGMIGAALQMWE</sequence>
<organism evidence="2 3">
    <name type="scientific">Paenibacillus pectinilyticus</name>
    <dbReference type="NCBI Taxonomy" id="512399"/>
    <lineage>
        <taxon>Bacteria</taxon>
        <taxon>Bacillati</taxon>
        <taxon>Bacillota</taxon>
        <taxon>Bacilli</taxon>
        <taxon>Bacillales</taxon>
        <taxon>Paenibacillaceae</taxon>
        <taxon>Paenibacillus</taxon>
    </lineage>
</organism>
<dbReference type="InterPro" id="IPR049874">
    <property type="entry name" value="ROK_cs"/>
</dbReference>
<dbReference type="PROSITE" id="PS01125">
    <property type="entry name" value="ROK"/>
    <property type="match status" value="1"/>
</dbReference>
<reference evidence="3" key="1">
    <citation type="submission" date="2016-05" db="EMBL/GenBank/DDBJ databases">
        <title>Paenibacillus oryzae. sp. nov., isolated from the rice root.</title>
        <authorList>
            <person name="Zhang J."/>
            <person name="Zhang X."/>
        </authorList>
    </citation>
    <scope>NUCLEOTIDE SEQUENCE [LARGE SCALE GENOMIC DNA]</scope>
    <source>
        <strain evidence="3">KCTC13222</strain>
    </source>
</reference>
<evidence type="ECO:0000256" key="1">
    <source>
        <dbReference type="ARBA" id="ARBA00006479"/>
    </source>
</evidence>
<comment type="similarity">
    <text evidence="1">Belongs to the ROK (NagC/XylR) family.</text>
</comment>
<dbReference type="STRING" id="512399.A8709_15800"/>
<dbReference type="InterPro" id="IPR000600">
    <property type="entry name" value="ROK"/>
</dbReference>
<comment type="caution">
    <text evidence="2">The sequence shown here is derived from an EMBL/GenBank/DDBJ whole genome shotgun (WGS) entry which is preliminary data.</text>
</comment>
<dbReference type="AlphaFoldDB" id="A0A1C1A4R9"/>
<dbReference type="CDD" id="cd24068">
    <property type="entry name" value="ASKHA_NBD_ROK_FnNanK-like"/>
    <property type="match status" value="1"/>
</dbReference>
<evidence type="ECO:0008006" key="4">
    <source>
        <dbReference type="Google" id="ProtNLM"/>
    </source>
</evidence>
<accession>A0A1C1A4R9</accession>
<dbReference type="EMBL" id="LYPC01000014">
    <property type="protein sequence ID" value="OCT15538.1"/>
    <property type="molecule type" value="Genomic_DNA"/>
</dbReference>
<evidence type="ECO:0000313" key="3">
    <source>
        <dbReference type="Proteomes" id="UP000093309"/>
    </source>
</evidence>
<evidence type="ECO:0000313" key="2">
    <source>
        <dbReference type="EMBL" id="OCT15538.1"/>
    </source>
</evidence>
<dbReference type="RefSeq" id="WP_065852448.1">
    <property type="nucleotide sequence ID" value="NZ_LYPC01000014.1"/>
</dbReference>
<dbReference type="InterPro" id="IPR043129">
    <property type="entry name" value="ATPase_NBD"/>
</dbReference>
<name>A0A1C1A4R9_9BACL</name>
<dbReference type="Gene3D" id="3.30.420.40">
    <property type="match status" value="2"/>
</dbReference>
<protein>
    <recommendedName>
        <fullName evidence="4">Sugar kinase</fullName>
    </recommendedName>
</protein>
<gene>
    <name evidence="2" type="ORF">A8709_15800</name>
</gene>